<comment type="catalytic activity">
    <reaction evidence="1">
        <text>ATP + protein L-histidine = ADP + protein N-phospho-L-histidine.</text>
        <dbReference type="EC" id="2.7.13.3"/>
    </reaction>
</comment>
<dbReference type="GO" id="GO:0046983">
    <property type="term" value="F:protein dimerization activity"/>
    <property type="evidence" value="ECO:0007669"/>
    <property type="project" value="InterPro"/>
</dbReference>
<dbReference type="PANTHER" id="PTHR24421:SF55">
    <property type="entry name" value="SENSOR HISTIDINE KINASE YDFH"/>
    <property type="match status" value="1"/>
</dbReference>
<dbReference type="RefSeq" id="WP_090774804.1">
    <property type="nucleotide sequence ID" value="NZ_FMYM01000002.1"/>
</dbReference>
<dbReference type="CDD" id="cd16917">
    <property type="entry name" value="HATPase_UhpB-NarQ-NarX-like"/>
    <property type="match status" value="1"/>
</dbReference>
<keyword evidence="12" id="KW-0067">ATP-binding</keyword>
<evidence type="ECO:0000256" key="17">
    <source>
        <dbReference type="ARBA" id="ARBA00030800"/>
    </source>
</evidence>
<dbReference type="InterPro" id="IPR050482">
    <property type="entry name" value="Sensor_HK_TwoCompSys"/>
</dbReference>
<feature type="domain" description="Histidine kinase" evidence="18">
    <location>
        <begin position="244"/>
        <end position="332"/>
    </location>
</feature>
<accession>A0A1G6H1C4</accession>
<organism evidence="19 20">
    <name type="scientific">Shouchella lonarensis</name>
    <dbReference type="NCBI Taxonomy" id="1464122"/>
    <lineage>
        <taxon>Bacteria</taxon>
        <taxon>Bacillati</taxon>
        <taxon>Bacillota</taxon>
        <taxon>Bacilli</taxon>
        <taxon>Bacillales</taxon>
        <taxon>Bacillaceae</taxon>
        <taxon>Shouchella</taxon>
    </lineage>
</organism>
<dbReference type="GO" id="GO:0005524">
    <property type="term" value="F:ATP binding"/>
    <property type="evidence" value="ECO:0007669"/>
    <property type="project" value="UniProtKB-KW"/>
</dbReference>
<evidence type="ECO:0000259" key="18">
    <source>
        <dbReference type="PROSITE" id="PS50109"/>
    </source>
</evidence>
<evidence type="ECO:0000256" key="6">
    <source>
        <dbReference type="ARBA" id="ARBA00022485"/>
    </source>
</evidence>
<comment type="cofactor">
    <cofactor evidence="2">
        <name>[4Fe-4S] cluster</name>
        <dbReference type="ChEBI" id="CHEBI:49883"/>
    </cofactor>
</comment>
<keyword evidence="13" id="KW-0408">Iron</keyword>
<dbReference type="AlphaFoldDB" id="A0A1G6H1C4"/>
<evidence type="ECO:0000256" key="13">
    <source>
        <dbReference type="ARBA" id="ARBA00023004"/>
    </source>
</evidence>
<dbReference type="GO" id="GO:0051539">
    <property type="term" value="F:4 iron, 4 sulfur cluster binding"/>
    <property type="evidence" value="ECO:0007669"/>
    <property type="project" value="UniProtKB-KW"/>
</dbReference>
<dbReference type="InterPro" id="IPR003594">
    <property type="entry name" value="HATPase_dom"/>
</dbReference>
<dbReference type="InterPro" id="IPR005467">
    <property type="entry name" value="His_kinase_dom"/>
</dbReference>
<keyword evidence="10" id="KW-0547">Nucleotide-binding</keyword>
<dbReference type="GO" id="GO:0016020">
    <property type="term" value="C:membrane"/>
    <property type="evidence" value="ECO:0007669"/>
    <property type="project" value="InterPro"/>
</dbReference>
<dbReference type="SUPFAM" id="SSF55874">
    <property type="entry name" value="ATPase domain of HSP90 chaperone/DNA topoisomerase II/histidine kinase"/>
    <property type="match status" value="1"/>
</dbReference>
<evidence type="ECO:0000256" key="11">
    <source>
        <dbReference type="ARBA" id="ARBA00022777"/>
    </source>
</evidence>
<evidence type="ECO:0000256" key="3">
    <source>
        <dbReference type="ARBA" id="ARBA00004496"/>
    </source>
</evidence>
<evidence type="ECO:0000256" key="5">
    <source>
        <dbReference type="ARBA" id="ARBA00017322"/>
    </source>
</evidence>
<keyword evidence="6" id="KW-0004">4Fe-4S</keyword>
<dbReference type="STRING" id="1464122.SAMN05421737_102236"/>
<dbReference type="PROSITE" id="PS50109">
    <property type="entry name" value="HIS_KIN"/>
    <property type="match status" value="1"/>
</dbReference>
<dbReference type="GO" id="GO:0005737">
    <property type="term" value="C:cytoplasm"/>
    <property type="evidence" value="ECO:0007669"/>
    <property type="project" value="UniProtKB-SubCell"/>
</dbReference>
<evidence type="ECO:0000256" key="10">
    <source>
        <dbReference type="ARBA" id="ARBA00022741"/>
    </source>
</evidence>
<dbReference type="PANTHER" id="PTHR24421">
    <property type="entry name" value="NITRATE/NITRITE SENSOR PROTEIN NARX-RELATED"/>
    <property type="match status" value="1"/>
</dbReference>
<evidence type="ECO:0000256" key="15">
    <source>
        <dbReference type="ARBA" id="ARBA00023014"/>
    </source>
</evidence>
<proteinExistence type="predicted"/>
<dbReference type="Gene3D" id="3.30.565.10">
    <property type="entry name" value="Histidine kinase-like ATPase, C-terminal domain"/>
    <property type="match status" value="1"/>
</dbReference>
<dbReference type="EMBL" id="FMYM01000002">
    <property type="protein sequence ID" value="SDB87954.1"/>
    <property type="molecule type" value="Genomic_DNA"/>
</dbReference>
<keyword evidence="20" id="KW-1185">Reference proteome</keyword>
<dbReference type="Pfam" id="PF07730">
    <property type="entry name" value="HisKA_3"/>
    <property type="match status" value="1"/>
</dbReference>
<dbReference type="InterPro" id="IPR004358">
    <property type="entry name" value="Sig_transdc_His_kin-like_C"/>
</dbReference>
<keyword evidence="9" id="KW-0479">Metal-binding</keyword>
<dbReference type="OrthoDB" id="9781904at2"/>
<gene>
    <name evidence="19" type="ORF">SAMN05421737_102236</name>
</gene>
<dbReference type="EC" id="2.7.13.3" evidence="4"/>
<sequence>MKANEAMCDKIMEQVRDDVQGAQEKIKTMDACAREEYHAIVQAKSCAQDAIAASHDEEISCEDQSVDAFMRRQENDKDMDMEGRLLVLQQTMMKTTRYSEQLTRAGDALAGVEQHSSDRAIQARAVAVREEERLRLARDMHDGPAQLMTQVMLHTDYIPFVYEKEGLHAALDELHMLREYVRALSEDVRRVVADLRPADMSDKGIVETLRVYIEGIEEQMVKGSIVFESMGEAEGLSLDMQIALFRLVQESLHNVKKHAEADKVTVTLEMKAHEIVLQVVDNGKGFDPTQRKATSFGLVGMKERVDALGGVIDIDSGIGHGTSVTIFVPRDCSQTLEEA</sequence>
<evidence type="ECO:0000256" key="7">
    <source>
        <dbReference type="ARBA" id="ARBA00022490"/>
    </source>
</evidence>
<keyword evidence="11 19" id="KW-0418">Kinase</keyword>
<evidence type="ECO:0000256" key="12">
    <source>
        <dbReference type="ARBA" id="ARBA00022840"/>
    </source>
</evidence>
<dbReference type="GO" id="GO:0046872">
    <property type="term" value="F:metal ion binding"/>
    <property type="evidence" value="ECO:0007669"/>
    <property type="project" value="UniProtKB-KW"/>
</dbReference>
<dbReference type="Proteomes" id="UP000242662">
    <property type="component" value="Unassembled WGS sequence"/>
</dbReference>
<comment type="subcellular location">
    <subcellularLocation>
        <location evidence="3">Cytoplasm</location>
    </subcellularLocation>
</comment>
<dbReference type="PRINTS" id="PR00344">
    <property type="entry name" value="BCTRLSENSOR"/>
</dbReference>
<dbReference type="InterPro" id="IPR036890">
    <property type="entry name" value="HATPase_C_sf"/>
</dbReference>
<evidence type="ECO:0000313" key="20">
    <source>
        <dbReference type="Proteomes" id="UP000242662"/>
    </source>
</evidence>
<protein>
    <recommendedName>
        <fullName evidence="5">Oxygen sensor histidine kinase NreB</fullName>
        <ecNumber evidence="4">2.7.13.3</ecNumber>
    </recommendedName>
    <alternativeName>
        <fullName evidence="17">Nitrogen regulation protein B</fullName>
    </alternativeName>
</protein>
<comment type="function">
    <text evidence="16">Member of the two-component regulatory system NreB/NreC involved in the control of dissimilatory nitrate/nitrite reduction in response to oxygen. NreB functions as a direct oxygen sensor histidine kinase which is autophosphorylated, in the absence of oxygen, probably at the conserved histidine residue, and transfers its phosphate group probably to a conserved aspartate residue of NreC. NreB/NreC activates the expression of the nitrate (narGHJI) and nitrite (nir) reductase operons, as well as the putative nitrate transporter gene narT.</text>
</comment>
<evidence type="ECO:0000256" key="4">
    <source>
        <dbReference type="ARBA" id="ARBA00012438"/>
    </source>
</evidence>
<evidence type="ECO:0000256" key="16">
    <source>
        <dbReference type="ARBA" id="ARBA00024827"/>
    </source>
</evidence>
<dbReference type="Gene3D" id="1.20.5.1930">
    <property type="match status" value="1"/>
</dbReference>
<dbReference type="InterPro" id="IPR011712">
    <property type="entry name" value="Sig_transdc_His_kin_sub3_dim/P"/>
</dbReference>
<evidence type="ECO:0000256" key="9">
    <source>
        <dbReference type="ARBA" id="ARBA00022723"/>
    </source>
</evidence>
<reference evidence="20" key="1">
    <citation type="submission" date="2016-09" db="EMBL/GenBank/DDBJ databases">
        <authorList>
            <person name="Varghese N."/>
            <person name="Submissions S."/>
        </authorList>
    </citation>
    <scope>NUCLEOTIDE SEQUENCE [LARGE SCALE GENOMIC DNA]</scope>
    <source>
        <strain evidence="20">25nlg</strain>
    </source>
</reference>
<evidence type="ECO:0000256" key="2">
    <source>
        <dbReference type="ARBA" id="ARBA00001966"/>
    </source>
</evidence>
<dbReference type="Pfam" id="PF02518">
    <property type="entry name" value="HATPase_c"/>
    <property type="match status" value="1"/>
</dbReference>
<dbReference type="SMART" id="SM00387">
    <property type="entry name" value="HATPase_c"/>
    <property type="match status" value="1"/>
</dbReference>
<evidence type="ECO:0000256" key="14">
    <source>
        <dbReference type="ARBA" id="ARBA00023012"/>
    </source>
</evidence>
<dbReference type="GO" id="GO:0000155">
    <property type="term" value="F:phosphorelay sensor kinase activity"/>
    <property type="evidence" value="ECO:0007669"/>
    <property type="project" value="InterPro"/>
</dbReference>
<evidence type="ECO:0000313" key="19">
    <source>
        <dbReference type="EMBL" id="SDB87954.1"/>
    </source>
</evidence>
<keyword evidence="8" id="KW-0808">Transferase</keyword>
<keyword evidence="15" id="KW-0411">Iron-sulfur</keyword>
<evidence type="ECO:0000256" key="1">
    <source>
        <dbReference type="ARBA" id="ARBA00000085"/>
    </source>
</evidence>
<evidence type="ECO:0000256" key="8">
    <source>
        <dbReference type="ARBA" id="ARBA00022679"/>
    </source>
</evidence>
<keyword evidence="7" id="KW-0963">Cytoplasm</keyword>
<keyword evidence="14" id="KW-0902">Two-component regulatory system</keyword>
<name>A0A1G6H1C4_9BACI</name>